<dbReference type="RefSeq" id="XP_014184137.1">
    <property type="nucleotide sequence ID" value="XM_014328662.1"/>
</dbReference>
<dbReference type="Proteomes" id="UP000002748">
    <property type="component" value="Unassembled WGS sequence"/>
</dbReference>
<evidence type="ECO:0000256" key="1">
    <source>
        <dbReference type="ARBA" id="ARBA00004651"/>
    </source>
</evidence>
<feature type="compositionally biased region" description="Low complexity" evidence="7">
    <location>
        <begin position="243"/>
        <end position="252"/>
    </location>
</feature>
<evidence type="ECO:0000256" key="3">
    <source>
        <dbReference type="ARBA" id="ARBA00022475"/>
    </source>
</evidence>
<keyword evidence="4 8" id="KW-0812">Transmembrane</keyword>
<evidence type="ECO:0000256" key="8">
    <source>
        <dbReference type="SAM" id="Phobius"/>
    </source>
</evidence>
<proteinExistence type="inferred from homology"/>
<evidence type="ECO:0000256" key="2">
    <source>
        <dbReference type="ARBA" id="ARBA00005262"/>
    </source>
</evidence>
<name>J4UL79_TRIAS</name>
<keyword evidence="5 8" id="KW-1133">Transmembrane helix</keyword>
<feature type="transmembrane region" description="Helical" evidence="8">
    <location>
        <begin position="518"/>
        <end position="535"/>
    </location>
</feature>
<evidence type="ECO:0000313" key="10">
    <source>
        <dbReference type="Proteomes" id="UP000002748"/>
    </source>
</evidence>
<dbReference type="GO" id="GO:0015109">
    <property type="term" value="F:chromate transmembrane transporter activity"/>
    <property type="evidence" value="ECO:0007669"/>
    <property type="project" value="InterPro"/>
</dbReference>
<dbReference type="PANTHER" id="PTHR33567">
    <property type="entry name" value="CHROMATE ION TRANSPORTER (EUROFUNG)"/>
    <property type="match status" value="1"/>
</dbReference>
<feature type="transmembrane region" description="Helical" evidence="8">
    <location>
        <begin position="109"/>
        <end position="133"/>
    </location>
</feature>
<keyword evidence="6 8" id="KW-0472">Membrane</keyword>
<evidence type="ECO:0000313" key="9">
    <source>
        <dbReference type="EMBL" id="EJT52700.1"/>
    </source>
</evidence>
<organism evidence="9 10">
    <name type="scientific">Trichosporon asahii var. asahii (strain ATCC 90039 / CBS 2479 / JCM 2466 / KCTC 7840 / NBRC 103889/ NCYC 2677 / UAMH 7654)</name>
    <name type="common">Yeast</name>
    <dbReference type="NCBI Taxonomy" id="1186058"/>
    <lineage>
        <taxon>Eukaryota</taxon>
        <taxon>Fungi</taxon>
        <taxon>Dikarya</taxon>
        <taxon>Basidiomycota</taxon>
        <taxon>Agaricomycotina</taxon>
        <taxon>Tremellomycetes</taxon>
        <taxon>Trichosporonales</taxon>
        <taxon>Trichosporonaceae</taxon>
        <taxon>Trichosporon</taxon>
    </lineage>
</organism>
<feature type="transmembrane region" description="Helical" evidence="8">
    <location>
        <begin position="163"/>
        <end position="181"/>
    </location>
</feature>
<gene>
    <name evidence="9" type="ORF">A1Q1_02750</name>
</gene>
<dbReference type="GO" id="GO:0005886">
    <property type="term" value="C:plasma membrane"/>
    <property type="evidence" value="ECO:0007669"/>
    <property type="project" value="UniProtKB-SubCell"/>
</dbReference>
<dbReference type="InterPro" id="IPR003370">
    <property type="entry name" value="Chromate_transpt"/>
</dbReference>
<feature type="region of interest" description="Disordered" evidence="7">
    <location>
        <begin position="196"/>
        <end position="298"/>
    </location>
</feature>
<dbReference type="Pfam" id="PF02417">
    <property type="entry name" value="Chromate_transp"/>
    <property type="match status" value="2"/>
</dbReference>
<feature type="transmembrane region" description="Helical" evidence="8">
    <location>
        <begin position="140"/>
        <end position="157"/>
    </location>
</feature>
<dbReference type="OrthoDB" id="2160638at2759"/>
<evidence type="ECO:0000256" key="7">
    <source>
        <dbReference type="SAM" id="MobiDB-lite"/>
    </source>
</evidence>
<accession>J4UL79</accession>
<feature type="transmembrane region" description="Helical" evidence="8">
    <location>
        <begin position="349"/>
        <end position="371"/>
    </location>
</feature>
<evidence type="ECO:0008006" key="11">
    <source>
        <dbReference type="Google" id="ProtNLM"/>
    </source>
</evidence>
<feature type="compositionally biased region" description="Basic and acidic residues" evidence="7">
    <location>
        <begin position="227"/>
        <end position="239"/>
    </location>
</feature>
<keyword evidence="3" id="KW-1003">Cell membrane</keyword>
<feature type="compositionally biased region" description="Polar residues" evidence="7">
    <location>
        <begin position="263"/>
        <end position="279"/>
    </location>
</feature>
<comment type="similarity">
    <text evidence="2">Belongs to the chromate ion transporter (CHR) (TC 2.A.51) family.</text>
</comment>
<dbReference type="PANTHER" id="PTHR33567:SF3">
    <property type="entry name" value="CHROMATE ION TRANSPORTER (EUROFUNG)"/>
    <property type="match status" value="1"/>
</dbReference>
<comment type="caution">
    <text evidence="9">The sequence shown here is derived from an EMBL/GenBank/DDBJ whole genome shotgun (WGS) entry which is preliminary data.</text>
</comment>
<dbReference type="GeneID" id="25986263"/>
<sequence>MGVVYHLKEVFKHYWDLGFVSFGGPGVHVIILRKRFVQTLKWVDETVFLDLFALGNALPGPGSTQLAFSIAVVCHGVLAGLLAFFLWSLPGAIGMGILGYGVGRIPDQIPAIVMALLTGLNAAAVGLIALAAVQLGHAAATDKITLVILWLSASFGICYHAPWMYPVLIVAGGLTTLLWDFRRQWFITPAKKLVKKHEHHPQQHGDIPLEPIPERRSPTASVADNASLRERASIRKTSDTDIPVVPEVSSVPAPAPIHERPGSTRSVSNGIGNVSSTSLRPRASPSEEEAPEPTPEPAQETLKFKVIPTSVACALLLGFVLFLAVPLGVRGGLKHAGKHVSRAFDFFCAVLIPSVIIFGGGPVVIPLLRDYVVAPGFVSDRDFLLVFSILQAFPGPNFNFAVALGVIALTPVGQPVLGAFLGYIGIFATGILLKLALLPIYVNWKDLTVVRAIIRGLNAAASGLVFTAVWQLFLVGYIYSSGEGDKSTSLSGPLTADPFWAVVASGSFLASYRFSSPAWASVLGGGVAGLAWYGVQQSK</sequence>
<feature type="transmembrane region" description="Helical" evidence="8">
    <location>
        <begin position="383"/>
        <end position="408"/>
    </location>
</feature>
<dbReference type="AlphaFoldDB" id="J4UL79"/>
<feature type="transmembrane region" description="Helical" evidence="8">
    <location>
        <begin position="14"/>
        <end position="32"/>
    </location>
</feature>
<feature type="transmembrane region" description="Helical" evidence="8">
    <location>
        <begin position="66"/>
        <end position="89"/>
    </location>
</feature>
<protein>
    <recommendedName>
        <fullName evidence="11">Chromate ion transporter</fullName>
    </recommendedName>
</protein>
<dbReference type="HOGENOM" id="CLU_018106_0_2_1"/>
<reference evidence="9 10" key="1">
    <citation type="journal article" date="2012" name="Eukaryot. Cell">
        <title>Draft genome sequence of CBS 2479, the standard type strain of Trichosporon asahii.</title>
        <authorList>
            <person name="Yang R.Y."/>
            <person name="Li H.T."/>
            <person name="Zhu H."/>
            <person name="Zhou G.P."/>
            <person name="Wang M."/>
            <person name="Wang L."/>
        </authorList>
    </citation>
    <scope>NUCLEOTIDE SEQUENCE [LARGE SCALE GENOMIC DNA]</scope>
    <source>
        <strain evidence="10">ATCC 90039 / CBS 2479 / JCM 2466 / KCTC 7840 / NCYC 2677 / UAMH 7654</strain>
    </source>
</reference>
<comment type="subcellular location">
    <subcellularLocation>
        <location evidence="1">Cell membrane</location>
        <topology evidence="1">Multi-pass membrane protein</topology>
    </subcellularLocation>
</comment>
<feature type="transmembrane region" description="Helical" evidence="8">
    <location>
        <begin position="306"/>
        <end position="329"/>
    </location>
</feature>
<feature type="transmembrane region" description="Helical" evidence="8">
    <location>
        <begin position="420"/>
        <end position="444"/>
    </location>
</feature>
<dbReference type="KEGG" id="tasa:A1Q1_02750"/>
<evidence type="ECO:0000256" key="6">
    <source>
        <dbReference type="ARBA" id="ARBA00023136"/>
    </source>
</evidence>
<feature type="transmembrane region" description="Helical" evidence="8">
    <location>
        <begin position="456"/>
        <end position="479"/>
    </location>
</feature>
<evidence type="ECO:0000256" key="4">
    <source>
        <dbReference type="ARBA" id="ARBA00022692"/>
    </source>
</evidence>
<evidence type="ECO:0000256" key="5">
    <source>
        <dbReference type="ARBA" id="ARBA00022989"/>
    </source>
</evidence>
<dbReference type="VEuPathDB" id="FungiDB:A1Q1_02750"/>
<dbReference type="EMBL" id="ALBS01000020">
    <property type="protein sequence ID" value="EJT52700.1"/>
    <property type="molecule type" value="Genomic_DNA"/>
</dbReference>